<dbReference type="Gene3D" id="4.10.410.10">
    <property type="entry name" value="Pancreatic trypsin inhibitor Kunitz domain"/>
    <property type="match status" value="1"/>
</dbReference>
<evidence type="ECO:0000259" key="1">
    <source>
        <dbReference type="PROSITE" id="PS50279"/>
    </source>
</evidence>
<dbReference type="GO" id="GO:0004867">
    <property type="term" value="F:serine-type endopeptidase inhibitor activity"/>
    <property type="evidence" value="ECO:0007669"/>
    <property type="project" value="InterPro"/>
</dbReference>
<proteinExistence type="predicted"/>
<gene>
    <name evidence="2" type="ORF">METZ01_LOCUS305845</name>
</gene>
<dbReference type="PROSITE" id="PS50279">
    <property type="entry name" value="BPTI_KUNITZ_2"/>
    <property type="match status" value="1"/>
</dbReference>
<name>A0A382N090_9ZZZZ</name>
<dbReference type="SUPFAM" id="SSF57362">
    <property type="entry name" value="BPTI-like"/>
    <property type="match status" value="1"/>
</dbReference>
<dbReference type="AlphaFoldDB" id="A0A382N090"/>
<sequence length="44" mass="5018">MAAFPRYYYDQNEKKCMKFIWGGCGGVVPFETMEECNNGCVGKD</sequence>
<organism evidence="2">
    <name type="scientific">marine metagenome</name>
    <dbReference type="NCBI Taxonomy" id="408172"/>
    <lineage>
        <taxon>unclassified sequences</taxon>
        <taxon>metagenomes</taxon>
        <taxon>ecological metagenomes</taxon>
    </lineage>
</organism>
<dbReference type="EMBL" id="UINC01096253">
    <property type="protein sequence ID" value="SVC52991.1"/>
    <property type="molecule type" value="Genomic_DNA"/>
</dbReference>
<dbReference type="Pfam" id="PF00014">
    <property type="entry name" value="Kunitz_BPTI"/>
    <property type="match status" value="1"/>
</dbReference>
<accession>A0A382N090</accession>
<feature type="domain" description="BPTI/Kunitz inhibitor" evidence="1">
    <location>
        <begin position="1"/>
        <end position="40"/>
    </location>
</feature>
<reference evidence="2" key="1">
    <citation type="submission" date="2018-05" db="EMBL/GenBank/DDBJ databases">
        <authorList>
            <person name="Lanie J.A."/>
            <person name="Ng W.-L."/>
            <person name="Kazmierczak K.M."/>
            <person name="Andrzejewski T.M."/>
            <person name="Davidsen T.M."/>
            <person name="Wayne K.J."/>
            <person name="Tettelin H."/>
            <person name="Glass J.I."/>
            <person name="Rusch D."/>
            <person name="Podicherti R."/>
            <person name="Tsui H.-C.T."/>
            <person name="Winkler M.E."/>
        </authorList>
    </citation>
    <scope>NUCLEOTIDE SEQUENCE</scope>
</reference>
<dbReference type="InterPro" id="IPR002223">
    <property type="entry name" value="Kunitz_BPTI"/>
</dbReference>
<evidence type="ECO:0000313" key="2">
    <source>
        <dbReference type="EMBL" id="SVC52991.1"/>
    </source>
</evidence>
<protein>
    <recommendedName>
        <fullName evidence="1">BPTI/Kunitz inhibitor domain-containing protein</fullName>
    </recommendedName>
</protein>
<dbReference type="InterPro" id="IPR036880">
    <property type="entry name" value="Kunitz_BPTI_sf"/>
</dbReference>